<dbReference type="PANTHER" id="PTHR37204">
    <property type="entry name" value="TRANSMEMBRANE PROTEIN"/>
    <property type="match status" value="1"/>
</dbReference>
<dbReference type="Pfam" id="PF08284">
    <property type="entry name" value="RVP_2"/>
    <property type="match status" value="1"/>
</dbReference>
<evidence type="ECO:0000256" key="2">
    <source>
        <dbReference type="SAM" id="Phobius"/>
    </source>
</evidence>
<dbReference type="CDD" id="cd00303">
    <property type="entry name" value="retropepsin_like"/>
    <property type="match status" value="1"/>
</dbReference>
<dbReference type="AlphaFoldDB" id="A0A8J5I8J2"/>
<dbReference type="PROSITE" id="PS50013">
    <property type="entry name" value="CHROMO_2"/>
    <property type="match status" value="1"/>
</dbReference>
<name>A0A8J5I8J2_ZINOF</name>
<dbReference type="Gene3D" id="2.40.70.10">
    <property type="entry name" value="Acid Proteases"/>
    <property type="match status" value="1"/>
</dbReference>
<dbReference type="PANTHER" id="PTHR37204:SF1">
    <property type="entry name" value="TRANSMEMBRANE PROTEIN"/>
    <property type="match status" value="1"/>
</dbReference>
<proteinExistence type="predicted"/>
<feature type="domain" description="Chromo" evidence="3">
    <location>
        <begin position="758"/>
        <end position="793"/>
    </location>
</feature>
<keyword evidence="2" id="KW-1133">Transmembrane helix</keyword>
<dbReference type="Gene3D" id="2.40.50.40">
    <property type="match status" value="1"/>
</dbReference>
<dbReference type="SUPFAM" id="SSF54160">
    <property type="entry name" value="Chromo domain-like"/>
    <property type="match status" value="1"/>
</dbReference>
<reference evidence="4 5" key="1">
    <citation type="submission" date="2020-08" db="EMBL/GenBank/DDBJ databases">
        <title>Plant Genome Project.</title>
        <authorList>
            <person name="Zhang R.-G."/>
        </authorList>
    </citation>
    <scope>NUCLEOTIDE SEQUENCE [LARGE SCALE GENOMIC DNA]</scope>
    <source>
        <tissue evidence="4">Rhizome</tissue>
    </source>
</reference>
<comment type="caution">
    <text evidence="4">The sequence shown here is derived from an EMBL/GenBank/DDBJ whole genome shotgun (WGS) entry which is preliminary data.</text>
</comment>
<protein>
    <recommendedName>
        <fullName evidence="3">Chromo domain-containing protein</fullName>
    </recommendedName>
</protein>
<dbReference type="InterPro" id="IPR023780">
    <property type="entry name" value="Chromo_domain"/>
</dbReference>
<gene>
    <name evidence="4" type="ORF">ZIOFF_012736</name>
</gene>
<dbReference type="Proteomes" id="UP000734854">
    <property type="component" value="Unassembled WGS sequence"/>
</dbReference>
<feature type="transmembrane region" description="Helical" evidence="2">
    <location>
        <begin position="12"/>
        <end position="29"/>
    </location>
</feature>
<dbReference type="InterPro" id="IPR016197">
    <property type="entry name" value="Chromo-like_dom_sf"/>
</dbReference>
<dbReference type="SUPFAM" id="SSF50630">
    <property type="entry name" value="Acid proteases"/>
    <property type="match status" value="1"/>
</dbReference>
<dbReference type="EMBL" id="JACMSC010000003">
    <property type="protein sequence ID" value="KAG6530497.1"/>
    <property type="molecule type" value="Genomic_DNA"/>
</dbReference>
<keyword evidence="5" id="KW-1185">Reference proteome</keyword>
<evidence type="ECO:0000313" key="4">
    <source>
        <dbReference type="EMBL" id="KAG6530497.1"/>
    </source>
</evidence>
<dbReference type="InterPro" id="IPR021109">
    <property type="entry name" value="Peptidase_aspartic_dom_sf"/>
</dbReference>
<keyword evidence="2" id="KW-0812">Transmembrane</keyword>
<dbReference type="InterPro" id="IPR000953">
    <property type="entry name" value="Chromo/chromo_shadow_dom"/>
</dbReference>
<dbReference type="Pfam" id="PF00385">
    <property type="entry name" value="Chromo"/>
    <property type="match status" value="1"/>
</dbReference>
<accession>A0A8J5I8J2</accession>
<evidence type="ECO:0000313" key="5">
    <source>
        <dbReference type="Proteomes" id="UP000734854"/>
    </source>
</evidence>
<feature type="region of interest" description="Disordered" evidence="1">
    <location>
        <begin position="386"/>
        <end position="411"/>
    </location>
</feature>
<keyword evidence="2" id="KW-0472">Membrane</keyword>
<evidence type="ECO:0000259" key="3">
    <source>
        <dbReference type="PROSITE" id="PS50013"/>
    </source>
</evidence>
<evidence type="ECO:0000256" key="1">
    <source>
        <dbReference type="SAM" id="MobiDB-lite"/>
    </source>
</evidence>
<sequence>MPRVLSFCRSKSIAILIWIFTTILFYLTLRISMENSNSSPALIASSDSGSRMSISEGRKLLYDKMARDLDEHGAAFLKGGETSQSLSISELFELKNGSVTPVLKKADPPVRATVLYLSSEYSIPISKTVREVFLPYFDSVIWFQNMSIYHSSMFHASHHLKPVIATNDQIEAEANSIKSVAKDVCPLKIILDRVVLTSTGVLLGCWQVVSGTDPIVIREKLRAALPRAPEKQLYESLLLHTSFARILGHPKILYEQITSRQQGLEEQIAEISCTVQDARRRPLATALPAQSMTLLEARGASKSEAGSVEDYQRQFQSLLARNSDLRPRQQVDLFIAGLVEDLRIDIELQKPGNLGIAMNMARALERKQCFHRGGCPLRTNWGGITSKFNPSSRGPPVAKTKAMGDNSKGTPPTSFFKRLSHAEMAERRAKDLCFNCDESYSTGHKCKHLFWIKLPDDDSEGEEEGEMHLEISLHAISGVRNSQTMQLLAASHGIPVSVLVDSGSTHNFVCEGLVSDLKVEIQKQPGLKVCVANGECVPSLGLCKSVPLQVGKDTFSVDLYMLPLEGFDMVLGIKWLRTLGPIIWDYCSLTMKFALAGKEVLWRGRLLESKLGTTMIRSEEFIGNKPESLLEDYDDLFQEPAGLPPPRNCYYCKFIQAYGQITTPLMSLLRKNTFQWSQEAEELVYGREPPRLLSYSGGSTRVAVVDRTLMERDEVLQVARARLLQSQQRTKLAFDSSHRELSFAVGDWIMREPYLRCVKAKLYLFSRQFRGTQEYLVHWAGFSIEDATWEPAEKFLSVYPTFKLEDKLNIEEGSDDRVSLITIVFPLIIYFCPFAKKPEKPSDSLQLFHALVDQLNKKLQGFEATVWELWFVEEHDVLALALDGRMKIRKFPLGCKQN</sequence>
<organism evidence="4 5">
    <name type="scientific">Zingiber officinale</name>
    <name type="common">Ginger</name>
    <name type="synonym">Amomum zingiber</name>
    <dbReference type="NCBI Taxonomy" id="94328"/>
    <lineage>
        <taxon>Eukaryota</taxon>
        <taxon>Viridiplantae</taxon>
        <taxon>Streptophyta</taxon>
        <taxon>Embryophyta</taxon>
        <taxon>Tracheophyta</taxon>
        <taxon>Spermatophyta</taxon>
        <taxon>Magnoliopsida</taxon>
        <taxon>Liliopsida</taxon>
        <taxon>Zingiberales</taxon>
        <taxon>Zingiberaceae</taxon>
        <taxon>Zingiber</taxon>
    </lineage>
</organism>